<sequence>MSKINTRRRGPLGGLETFGKNKVSSKPSTQIHIDEDAMVHKPLPVQKRVADRSSPSSKIPKKRAAFGDITNNSLKQAGLKPGQKPVLKKTIKKSTKTVTSSQESVTSSQENVTSQKSVTSSQEIIISSQEELPDIELSADVIDLPLSQESKGQSSQPHCKSPKSSSVDPVVVDVKQTHNVAKPNTNAQIEQLTDQLDFIDVDKEHMLDTNQVALYAHDIFQYYKQRELKFGIEPYLAKQSDLTQHMRSILVDWLVEVQENFELNHETLYLAVKLVDHYLEKKYVKRENLQLVGSSALFISCKFDERCPPCLDDFLYICDDAYNREELLEMERDILRVINFDLGIPLSYRFLRRYAKCGQVPIETLTLARYILELSLMEYQFVCQRDSKVAASALLLAMKMMKTHDWTPTLTHYTGYVAADIVPIARELNMMLANAPMKALKTIRSKYSHTIFSEVAKTPLINNATLSAPSPVVQNSQNPNSR</sequence>
<accession>A0A8S4NGY1</accession>
<keyword evidence="2" id="KW-0498">Mitosis</keyword>
<feature type="compositionally biased region" description="Basic residues" evidence="6">
    <location>
        <begin position="86"/>
        <end position="95"/>
    </location>
</feature>
<evidence type="ECO:0000313" key="9">
    <source>
        <dbReference type="EMBL" id="CAH1780703.1"/>
    </source>
</evidence>
<feature type="compositionally biased region" description="Basic residues" evidence="6">
    <location>
        <begin position="1"/>
        <end position="10"/>
    </location>
</feature>
<dbReference type="CDD" id="cd20510">
    <property type="entry name" value="CYCLIN_CCNB3_rpt2"/>
    <property type="match status" value="1"/>
</dbReference>
<evidence type="ECO:0000256" key="4">
    <source>
        <dbReference type="ARBA" id="ARBA00023306"/>
    </source>
</evidence>
<dbReference type="InterPro" id="IPR004367">
    <property type="entry name" value="Cyclin_C-dom"/>
</dbReference>
<evidence type="ECO:0000256" key="6">
    <source>
        <dbReference type="SAM" id="MobiDB-lite"/>
    </source>
</evidence>
<dbReference type="GO" id="GO:0044772">
    <property type="term" value="P:mitotic cell cycle phase transition"/>
    <property type="evidence" value="ECO:0007669"/>
    <property type="project" value="InterPro"/>
</dbReference>
<dbReference type="PANTHER" id="PTHR10177">
    <property type="entry name" value="CYCLINS"/>
    <property type="match status" value="1"/>
</dbReference>
<feature type="compositionally biased region" description="Low complexity" evidence="6">
    <location>
        <begin position="96"/>
        <end position="110"/>
    </location>
</feature>
<proteinExistence type="inferred from homology"/>
<feature type="domain" description="Cyclin C-terminal" evidence="8">
    <location>
        <begin position="345"/>
        <end position="461"/>
    </location>
</feature>
<evidence type="ECO:0000256" key="2">
    <source>
        <dbReference type="ARBA" id="ARBA00022776"/>
    </source>
</evidence>
<dbReference type="Gene3D" id="1.10.472.10">
    <property type="entry name" value="Cyclin-like"/>
    <property type="match status" value="2"/>
</dbReference>
<feature type="region of interest" description="Disordered" evidence="6">
    <location>
        <begin position="1"/>
        <end position="121"/>
    </location>
</feature>
<evidence type="ECO:0000259" key="8">
    <source>
        <dbReference type="SMART" id="SM01332"/>
    </source>
</evidence>
<dbReference type="Pfam" id="PF00134">
    <property type="entry name" value="Cyclin_N"/>
    <property type="match status" value="1"/>
</dbReference>
<dbReference type="InterPro" id="IPR013763">
    <property type="entry name" value="Cyclin-like_dom"/>
</dbReference>
<reference evidence="9" key="1">
    <citation type="submission" date="2022-03" db="EMBL/GenBank/DDBJ databases">
        <authorList>
            <person name="Martin C."/>
        </authorList>
    </citation>
    <scope>NUCLEOTIDE SEQUENCE</scope>
</reference>
<dbReference type="FunFam" id="1.10.472.10:FF:000001">
    <property type="entry name" value="G2/mitotic-specific cyclin"/>
    <property type="match status" value="1"/>
</dbReference>
<keyword evidence="3 5" id="KW-0195">Cyclin</keyword>
<dbReference type="InterPro" id="IPR036915">
    <property type="entry name" value="Cyclin-like_sf"/>
</dbReference>
<feature type="domain" description="Cyclin-like" evidence="7">
    <location>
        <begin position="252"/>
        <end position="336"/>
    </location>
</feature>
<dbReference type="PROSITE" id="PS00292">
    <property type="entry name" value="CYCLINS"/>
    <property type="match status" value="1"/>
</dbReference>
<evidence type="ECO:0000259" key="7">
    <source>
        <dbReference type="SMART" id="SM00385"/>
    </source>
</evidence>
<feature type="compositionally biased region" description="Polar residues" evidence="6">
    <location>
        <begin position="22"/>
        <end position="31"/>
    </location>
</feature>
<dbReference type="SUPFAM" id="SSF47954">
    <property type="entry name" value="Cyclin-like"/>
    <property type="match status" value="2"/>
</dbReference>
<dbReference type="InterPro" id="IPR046965">
    <property type="entry name" value="Cyclin_A/B-like"/>
</dbReference>
<comment type="caution">
    <text evidence="9">The sequence shown here is derived from an EMBL/GenBank/DDBJ whole genome shotgun (WGS) entry which is preliminary data.</text>
</comment>
<comment type="similarity">
    <text evidence="5">Belongs to the cyclin family.</text>
</comment>
<dbReference type="EMBL" id="CAIIXF020000004">
    <property type="protein sequence ID" value="CAH1780703.1"/>
    <property type="molecule type" value="Genomic_DNA"/>
</dbReference>
<dbReference type="Proteomes" id="UP000749559">
    <property type="component" value="Unassembled WGS sequence"/>
</dbReference>
<keyword evidence="4" id="KW-0131">Cell cycle</keyword>
<feature type="domain" description="Cyclin-like" evidence="7">
    <location>
        <begin position="349"/>
        <end position="430"/>
    </location>
</feature>
<feature type="compositionally biased region" description="Polar residues" evidence="6">
    <location>
        <begin position="148"/>
        <end position="158"/>
    </location>
</feature>
<dbReference type="PIRSF" id="PIRSF001771">
    <property type="entry name" value="Cyclin_A_B_D_E"/>
    <property type="match status" value="1"/>
</dbReference>
<dbReference type="OrthoDB" id="5590282at2759"/>
<feature type="region of interest" description="Disordered" evidence="6">
    <location>
        <begin position="148"/>
        <end position="168"/>
    </location>
</feature>
<keyword evidence="10" id="KW-1185">Reference proteome</keyword>
<protein>
    <recommendedName>
        <fullName evidence="11">G2/mitotic-specific cyclin-B3</fullName>
    </recommendedName>
</protein>
<gene>
    <name evidence="9" type="ORF">OFUS_LOCUS7360</name>
</gene>
<dbReference type="GO" id="GO:0051301">
    <property type="term" value="P:cell division"/>
    <property type="evidence" value="ECO:0007669"/>
    <property type="project" value="UniProtKB-KW"/>
</dbReference>
<evidence type="ECO:0008006" key="11">
    <source>
        <dbReference type="Google" id="ProtNLM"/>
    </source>
</evidence>
<dbReference type="SMART" id="SM01332">
    <property type="entry name" value="Cyclin_C"/>
    <property type="match status" value="1"/>
</dbReference>
<name>A0A8S4NGY1_OWEFU</name>
<evidence type="ECO:0000256" key="3">
    <source>
        <dbReference type="ARBA" id="ARBA00023127"/>
    </source>
</evidence>
<dbReference type="CDD" id="cd20508">
    <property type="entry name" value="CYCLIN_CCNB3_rpt1"/>
    <property type="match status" value="1"/>
</dbReference>
<dbReference type="Pfam" id="PF02984">
    <property type="entry name" value="Cyclin_C"/>
    <property type="match status" value="1"/>
</dbReference>
<dbReference type="GO" id="GO:0016538">
    <property type="term" value="F:cyclin-dependent protein serine/threonine kinase regulator activity"/>
    <property type="evidence" value="ECO:0007669"/>
    <property type="project" value="InterPro"/>
</dbReference>
<evidence type="ECO:0000313" key="10">
    <source>
        <dbReference type="Proteomes" id="UP000749559"/>
    </source>
</evidence>
<dbReference type="InterPro" id="IPR048258">
    <property type="entry name" value="Cyclins_cyclin-box"/>
</dbReference>
<keyword evidence="1" id="KW-0132">Cell division</keyword>
<dbReference type="AlphaFoldDB" id="A0A8S4NGY1"/>
<evidence type="ECO:0000256" key="1">
    <source>
        <dbReference type="ARBA" id="ARBA00022618"/>
    </source>
</evidence>
<dbReference type="InterPro" id="IPR006671">
    <property type="entry name" value="Cyclin_N"/>
</dbReference>
<evidence type="ECO:0000256" key="5">
    <source>
        <dbReference type="RuleBase" id="RU000383"/>
    </source>
</evidence>
<dbReference type="InterPro" id="IPR039361">
    <property type="entry name" value="Cyclin"/>
</dbReference>
<dbReference type="SMART" id="SM00385">
    <property type="entry name" value="CYCLIN"/>
    <property type="match status" value="2"/>
</dbReference>
<organism evidence="9 10">
    <name type="scientific">Owenia fusiformis</name>
    <name type="common">Polychaete worm</name>
    <dbReference type="NCBI Taxonomy" id="6347"/>
    <lineage>
        <taxon>Eukaryota</taxon>
        <taxon>Metazoa</taxon>
        <taxon>Spiralia</taxon>
        <taxon>Lophotrochozoa</taxon>
        <taxon>Annelida</taxon>
        <taxon>Polychaeta</taxon>
        <taxon>Sedentaria</taxon>
        <taxon>Canalipalpata</taxon>
        <taxon>Sabellida</taxon>
        <taxon>Oweniida</taxon>
        <taxon>Oweniidae</taxon>
        <taxon>Owenia</taxon>
    </lineage>
</organism>